<organism evidence="3 4">
    <name type="scientific">Letharia columbiana</name>
    <dbReference type="NCBI Taxonomy" id="112416"/>
    <lineage>
        <taxon>Eukaryota</taxon>
        <taxon>Fungi</taxon>
        <taxon>Dikarya</taxon>
        <taxon>Ascomycota</taxon>
        <taxon>Pezizomycotina</taxon>
        <taxon>Lecanoromycetes</taxon>
        <taxon>OSLEUM clade</taxon>
        <taxon>Lecanoromycetidae</taxon>
        <taxon>Lecanorales</taxon>
        <taxon>Lecanorineae</taxon>
        <taxon>Parmeliaceae</taxon>
        <taxon>Letharia</taxon>
    </lineage>
</organism>
<dbReference type="RefSeq" id="XP_037167736.1">
    <property type="nucleotide sequence ID" value="XM_037305328.1"/>
</dbReference>
<evidence type="ECO:0000256" key="1">
    <source>
        <dbReference type="SAM" id="MobiDB-lite"/>
    </source>
</evidence>
<comment type="caution">
    <text evidence="3">The sequence shown here is derived from an EMBL/GenBank/DDBJ whole genome shotgun (WGS) entry which is preliminary data.</text>
</comment>
<feature type="transmembrane region" description="Helical" evidence="2">
    <location>
        <begin position="124"/>
        <end position="144"/>
    </location>
</feature>
<accession>A0A8H6L7C0</accession>
<reference evidence="3 4" key="1">
    <citation type="journal article" date="2020" name="Genomics">
        <title>Complete, high-quality genomes from long-read metagenomic sequencing of two wolf lichen thalli reveals enigmatic genome architecture.</title>
        <authorList>
            <person name="McKenzie S.K."/>
            <person name="Walston R.F."/>
            <person name="Allen J.L."/>
        </authorList>
    </citation>
    <scope>NUCLEOTIDE SEQUENCE [LARGE SCALE GENOMIC DNA]</scope>
    <source>
        <strain evidence="3">WasteWater2</strain>
    </source>
</reference>
<sequence>MFKTKRSSPLAGPKASALSKCTPILVMLPPLLLAVALTALDSHVIIGSWHVYIRENLSAVSAAKQIVAGAMGALQASAVLAILFNFPTRTRLAHPTKAVKLDTLGLLSALSVPRMDWNLPKNHWLFVFIAIGVGHGPAALWASAITPLPTTHSVTRGSMMVPSFPEASEDHWDQFGQNRTFNITTCTVKRMPQTASFVTNCPIPYRQNALINTAREATAPDINPRNHSKLDNPVWIYQGRSYGAGSSVGISPPQDIPADLQLNNYSFEEIGYYASVQCHHISQPINLTLEYMMNQGSLGVFRLQGTLPKFKNSAHDPVIAWCGKRPGKDICDDPKGATMFAWFAATNDQAQHVVGIKATSWYEHDFDNIQCSVEFVPTVFTVSVDVRDRLINVTANDTATTDPDPTGLLVNNTVLSLEFLSKMSPSLYVSVLGDAFSYNLNTTTEAFPDMARPDAALRATEASFEAILDDILGIYGSGQISINNDTTVKRIQGSFDSYRIGKPLVHTLTLLLNLLIVSGILIEAFRTRFWRDLPKYDIMDLKSTVTAASFGGKDIARKIQQQTPKKWTADPGDRKLGEIEVCLRQDKINEPRIIPHHNGLLQDDGDGDDIEMDGPTAPFEPDPYEGAPSVWTPLGLHEE</sequence>
<dbReference type="Proteomes" id="UP000578531">
    <property type="component" value="Unassembled WGS sequence"/>
</dbReference>
<dbReference type="AlphaFoldDB" id="A0A8H6L7C0"/>
<dbReference type="OrthoDB" id="529273at2759"/>
<feature type="transmembrane region" description="Helical" evidence="2">
    <location>
        <begin position="504"/>
        <end position="525"/>
    </location>
</feature>
<evidence type="ECO:0000313" key="4">
    <source>
        <dbReference type="Proteomes" id="UP000578531"/>
    </source>
</evidence>
<keyword evidence="4" id="KW-1185">Reference proteome</keyword>
<feature type="compositionally biased region" description="Acidic residues" evidence="1">
    <location>
        <begin position="603"/>
        <end position="612"/>
    </location>
</feature>
<feature type="transmembrane region" description="Helical" evidence="2">
    <location>
        <begin position="21"/>
        <end position="46"/>
    </location>
</feature>
<keyword evidence="2" id="KW-0472">Membrane</keyword>
<protein>
    <submittedName>
        <fullName evidence="3">Uncharacterized protein</fullName>
    </submittedName>
</protein>
<feature type="transmembrane region" description="Helical" evidence="2">
    <location>
        <begin position="66"/>
        <end position="86"/>
    </location>
</feature>
<dbReference type="EMBL" id="JACCJC010000009">
    <property type="protein sequence ID" value="KAF6238434.1"/>
    <property type="molecule type" value="Genomic_DNA"/>
</dbReference>
<feature type="region of interest" description="Disordered" evidence="1">
    <location>
        <begin position="595"/>
        <end position="639"/>
    </location>
</feature>
<evidence type="ECO:0000313" key="3">
    <source>
        <dbReference type="EMBL" id="KAF6238434.1"/>
    </source>
</evidence>
<keyword evidence="2" id="KW-0812">Transmembrane</keyword>
<evidence type="ECO:0000256" key="2">
    <source>
        <dbReference type="SAM" id="Phobius"/>
    </source>
</evidence>
<gene>
    <name evidence="3" type="ORF">HO173_003401</name>
</gene>
<proteinExistence type="predicted"/>
<dbReference type="GeneID" id="59285069"/>
<keyword evidence="2" id="KW-1133">Transmembrane helix</keyword>
<name>A0A8H6L7C0_9LECA</name>